<name>A0A0B6ZQL9_9EUPU</name>
<sequence length="179" mass="20164">SENTDDVGWFFDHISSQQTYTAVTKCTHTFDHVNQEAQEVSSTSLNCLLCTKYQDCAEHCFSSADNDTNLTVGEINSSDILTSSHNYDSGLRSMDCKDHRNDLFSLFSDVGISSLKDNDQHDLDFENCFDETDNKQQFHEAIKAISTDNACSKDKVVLEKNTSRTSSNNVLFNNSDKHH</sequence>
<gene>
    <name evidence="1" type="primary">ORF72947</name>
</gene>
<dbReference type="EMBL" id="HACG01023266">
    <property type="protein sequence ID" value="CEK70131.1"/>
    <property type="molecule type" value="Transcribed_RNA"/>
</dbReference>
<accession>A0A0B6ZQL9</accession>
<feature type="non-terminal residue" evidence="1">
    <location>
        <position position="1"/>
    </location>
</feature>
<evidence type="ECO:0000313" key="1">
    <source>
        <dbReference type="EMBL" id="CEK70131.1"/>
    </source>
</evidence>
<reference evidence="1" key="1">
    <citation type="submission" date="2014-12" db="EMBL/GenBank/DDBJ databases">
        <title>Insight into the proteome of Arion vulgaris.</title>
        <authorList>
            <person name="Aradska J."/>
            <person name="Bulat T."/>
            <person name="Smidak R."/>
            <person name="Sarate P."/>
            <person name="Gangsoo J."/>
            <person name="Sialana F."/>
            <person name="Bilban M."/>
            <person name="Lubec G."/>
        </authorList>
    </citation>
    <scope>NUCLEOTIDE SEQUENCE</scope>
    <source>
        <tissue evidence="1">Skin</tissue>
    </source>
</reference>
<proteinExistence type="predicted"/>
<organism evidence="1">
    <name type="scientific">Arion vulgaris</name>
    <dbReference type="NCBI Taxonomy" id="1028688"/>
    <lineage>
        <taxon>Eukaryota</taxon>
        <taxon>Metazoa</taxon>
        <taxon>Spiralia</taxon>
        <taxon>Lophotrochozoa</taxon>
        <taxon>Mollusca</taxon>
        <taxon>Gastropoda</taxon>
        <taxon>Heterobranchia</taxon>
        <taxon>Euthyneura</taxon>
        <taxon>Panpulmonata</taxon>
        <taxon>Eupulmonata</taxon>
        <taxon>Stylommatophora</taxon>
        <taxon>Helicina</taxon>
        <taxon>Arionoidea</taxon>
        <taxon>Arionidae</taxon>
        <taxon>Arion</taxon>
    </lineage>
</organism>
<dbReference type="AlphaFoldDB" id="A0A0B6ZQL9"/>
<feature type="non-terminal residue" evidence="1">
    <location>
        <position position="179"/>
    </location>
</feature>
<protein>
    <submittedName>
        <fullName evidence="1">Uncharacterized protein</fullName>
    </submittedName>
</protein>